<dbReference type="PROSITE" id="PS50893">
    <property type="entry name" value="ABC_TRANSPORTER_2"/>
    <property type="match status" value="1"/>
</dbReference>
<dbReference type="PANTHER" id="PTHR42734:SF19">
    <property type="entry name" value="IRON COMPOUNDS ABC TRANSPORTER, ATP-BINDING PROTEIN"/>
    <property type="match status" value="1"/>
</dbReference>
<protein>
    <submittedName>
        <fullName evidence="5">ABC transporter</fullName>
    </submittedName>
</protein>
<feature type="domain" description="ABC transporter" evidence="4">
    <location>
        <begin position="5"/>
        <end position="246"/>
    </location>
</feature>
<keyword evidence="6" id="KW-1185">Reference proteome</keyword>
<dbReference type="GO" id="GO:0016887">
    <property type="term" value="F:ATP hydrolysis activity"/>
    <property type="evidence" value="ECO:0007669"/>
    <property type="project" value="InterPro"/>
</dbReference>
<dbReference type="OrthoDB" id="9806726at2"/>
<evidence type="ECO:0000313" key="5">
    <source>
        <dbReference type="EMBL" id="OCS85125.1"/>
    </source>
</evidence>
<dbReference type="PANTHER" id="PTHR42734">
    <property type="entry name" value="METAL TRANSPORT SYSTEM ATP-BINDING PROTEIN TM_0124-RELATED"/>
    <property type="match status" value="1"/>
</dbReference>
<dbReference type="AlphaFoldDB" id="A0A1C0YDA0"/>
<dbReference type="GO" id="GO:0005524">
    <property type="term" value="F:ATP binding"/>
    <property type="evidence" value="ECO:0007669"/>
    <property type="project" value="UniProtKB-KW"/>
</dbReference>
<accession>A0A1C0YDA0</accession>
<dbReference type="InterPro" id="IPR017871">
    <property type="entry name" value="ABC_transporter-like_CS"/>
</dbReference>
<gene>
    <name evidence="5" type="ORF">A6M13_13835</name>
</gene>
<dbReference type="SMART" id="SM00382">
    <property type="entry name" value="AAA"/>
    <property type="match status" value="1"/>
</dbReference>
<evidence type="ECO:0000313" key="6">
    <source>
        <dbReference type="Proteomes" id="UP000093199"/>
    </source>
</evidence>
<dbReference type="Proteomes" id="UP000093199">
    <property type="component" value="Unassembled WGS sequence"/>
</dbReference>
<comment type="caution">
    <text evidence="5">The sequence shown here is derived from an EMBL/GenBank/DDBJ whole genome shotgun (WGS) entry which is preliminary data.</text>
</comment>
<name>A0A1C0YDA0_9BACL</name>
<keyword evidence="2" id="KW-0547">Nucleotide-binding</keyword>
<dbReference type="FunFam" id="3.40.50.300:FF:000134">
    <property type="entry name" value="Iron-enterobactin ABC transporter ATP-binding protein"/>
    <property type="match status" value="1"/>
</dbReference>
<keyword evidence="3" id="KW-0067">ATP-binding</keyword>
<dbReference type="STRING" id="33978.A6M13_13835"/>
<dbReference type="SUPFAM" id="SSF52540">
    <property type="entry name" value="P-loop containing nucleoside triphosphate hydrolases"/>
    <property type="match status" value="1"/>
</dbReference>
<dbReference type="CDD" id="cd03214">
    <property type="entry name" value="ABC_Iron-Siderophores_B12_Hemin"/>
    <property type="match status" value="1"/>
</dbReference>
<dbReference type="InterPro" id="IPR003439">
    <property type="entry name" value="ABC_transporter-like_ATP-bd"/>
</dbReference>
<evidence type="ECO:0000259" key="4">
    <source>
        <dbReference type="PROSITE" id="PS50893"/>
    </source>
</evidence>
<reference evidence="5 6" key="1">
    <citation type="submission" date="2016-07" db="EMBL/GenBank/DDBJ databases">
        <title>Caryophanon tenue genome sequencing.</title>
        <authorList>
            <person name="Verma A."/>
            <person name="Pal Y."/>
            <person name="Krishnamurthi S."/>
        </authorList>
    </citation>
    <scope>NUCLEOTIDE SEQUENCE [LARGE SCALE GENOMIC DNA]</scope>
    <source>
        <strain evidence="5 6">DSM 14152</strain>
    </source>
</reference>
<dbReference type="InterPro" id="IPR050153">
    <property type="entry name" value="Metal_Ion_Import_ABC"/>
</dbReference>
<proteinExistence type="predicted"/>
<evidence type="ECO:0000256" key="1">
    <source>
        <dbReference type="ARBA" id="ARBA00022448"/>
    </source>
</evidence>
<dbReference type="InterPro" id="IPR027417">
    <property type="entry name" value="P-loop_NTPase"/>
</dbReference>
<dbReference type="EMBL" id="MASJ01000016">
    <property type="protein sequence ID" value="OCS85125.1"/>
    <property type="molecule type" value="Genomic_DNA"/>
</dbReference>
<dbReference type="InterPro" id="IPR003593">
    <property type="entry name" value="AAA+_ATPase"/>
</dbReference>
<dbReference type="RefSeq" id="WP_066545140.1">
    <property type="nucleotide sequence ID" value="NZ_MASJ01000016.1"/>
</dbReference>
<sequence>MKIEVHDGNFFYAKKKRDVAPFIYGTDINFTLEPGHIMAILGPNGAGKTTLLKCITGLHDWKKGTTLVDGQPINKWSQKELWKHIGYVPQAHKMVFGFSIEELVVMGRAPYISSLAQPKKEDYEAAHKALEEVGILHLAKKSCNHVSGGELQLALIARTLVSNPKVLILDEPESHLDIQKQVIILQTLKRLAKEHNISCIINTHYPNHAFYLADQVLMIAKEKKAVCGTVAETMTESRMREYFNIELRKILYDQDDYVFETMIPTELATQREAVECRFNDFDHV</sequence>
<dbReference type="Gene3D" id="3.40.50.300">
    <property type="entry name" value="P-loop containing nucleotide triphosphate hydrolases"/>
    <property type="match status" value="1"/>
</dbReference>
<organism evidence="5 6">
    <name type="scientific">Caryophanon tenue</name>
    <dbReference type="NCBI Taxonomy" id="33978"/>
    <lineage>
        <taxon>Bacteria</taxon>
        <taxon>Bacillati</taxon>
        <taxon>Bacillota</taxon>
        <taxon>Bacilli</taxon>
        <taxon>Bacillales</taxon>
        <taxon>Caryophanaceae</taxon>
        <taxon>Caryophanon</taxon>
    </lineage>
</organism>
<evidence type="ECO:0000256" key="2">
    <source>
        <dbReference type="ARBA" id="ARBA00022741"/>
    </source>
</evidence>
<dbReference type="Pfam" id="PF00005">
    <property type="entry name" value="ABC_tran"/>
    <property type="match status" value="1"/>
</dbReference>
<evidence type="ECO:0000256" key="3">
    <source>
        <dbReference type="ARBA" id="ARBA00022840"/>
    </source>
</evidence>
<dbReference type="PROSITE" id="PS00211">
    <property type="entry name" value="ABC_TRANSPORTER_1"/>
    <property type="match status" value="1"/>
</dbReference>
<keyword evidence="1" id="KW-0813">Transport</keyword>